<dbReference type="GO" id="GO:0009055">
    <property type="term" value="F:electron transfer activity"/>
    <property type="evidence" value="ECO:0007669"/>
    <property type="project" value="TreeGrafter"/>
</dbReference>
<dbReference type="PANTHER" id="PTHR34386:SF1">
    <property type="entry name" value="GLUTAREDOXIN-LIKE PROTEIN NRDH"/>
    <property type="match status" value="1"/>
</dbReference>
<name>A0A645EYD8_9ZZZZ</name>
<feature type="domain" description="Glutaredoxin" evidence="1">
    <location>
        <begin position="4"/>
        <end position="61"/>
    </location>
</feature>
<sequence length="76" mass="8794">MNKVEIYTSDTCGYCHQAKDFLQANNIEYLEYNISRDLDARKTLMRKGYMSVPLLVINGEEVLGFDRERICTILGL</sequence>
<comment type="caution">
    <text evidence="2">The sequence shown here is derived from an EMBL/GenBank/DDBJ whole genome shotgun (WGS) entry which is preliminary data.</text>
</comment>
<organism evidence="2">
    <name type="scientific">bioreactor metagenome</name>
    <dbReference type="NCBI Taxonomy" id="1076179"/>
    <lineage>
        <taxon>unclassified sequences</taxon>
        <taxon>metagenomes</taxon>
        <taxon>ecological metagenomes</taxon>
    </lineage>
</organism>
<dbReference type="EMBL" id="VSSQ01052082">
    <property type="protein sequence ID" value="MPN06189.1"/>
    <property type="molecule type" value="Genomic_DNA"/>
</dbReference>
<dbReference type="Pfam" id="PF00462">
    <property type="entry name" value="Glutaredoxin"/>
    <property type="match status" value="1"/>
</dbReference>
<dbReference type="PROSITE" id="PS51354">
    <property type="entry name" value="GLUTAREDOXIN_2"/>
    <property type="match status" value="1"/>
</dbReference>
<accession>A0A645EYD8</accession>
<protein>
    <submittedName>
        <fullName evidence="2">Glutaredoxin 3</fullName>
    </submittedName>
</protein>
<evidence type="ECO:0000313" key="2">
    <source>
        <dbReference type="EMBL" id="MPN06189.1"/>
    </source>
</evidence>
<dbReference type="Gene3D" id="3.40.30.10">
    <property type="entry name" value="Glutaredoxin"/>
    <property type="match status" value="1"/>
</dbReference>
<dbReference type="SUPFAM" id="SSF52833">
    <property type="entry name" value="Thioredoxin-like"/>
    <property type="match status" value="1"/>
</dbReference>
<reference evidence="2" key="1">
    <citation type="submission" date="2019-08" db="EMBL/GenBank/DDBJ databases">
        <authorList>
            <person name="Kucharzyk K."/>
            <person name="Murdoch R.W."/>
            <person name="Higgins S."/>
            <person name="Loffler F."/>
        </authorList>
    </citation>
    <scope>NUCLEOTIDE SEQUENCE</scope>
</reference>
<dbReference type="CDD" id="cd02976">
    <property type="entry name" value="NrdH"/>
    <property type="match status" value="1"/>
</dbReference>
<dbReference type="PANTHER" id="PTHR34386">
    <property type="entry name" value="GLUTAREDOXIN"/>
    <property type="match status" value="1"/>
</dbReference>
<dbReference type="InterPro" id="IPR002109">
    <property type="entry name" value="Glutaredoxin"/>
</dbReference>
<dbReference type="GO" id="GO:0045454">
    <property type="term" value="P:cell redox homeostasis"/>
    <property type="evidence" value="ECO:0007669"/>
    <property type="project" value="TreeGrafter"/>
</dbReference>
<evidence type="ECO:0000259" key="1">
    <source>
        <dbReference type="Pfam" id="PF00462"/>
    </source>
</evidence>
<proteinExistence type="predicted"/>
<dbReference type="InterPro" id="IPR051548">
    <property type="entry name" value="Grx-like_ET"/>
</dbReference>
<dbReference type="AlphaFoldDB" id="A0A645EYD8"/>
<dbReference type="InterPro" id="IPR036249">
    <property type="entry name" value="Thioredoxin-like_sf"/>
</dbReference>
<gene>
    <name evidence="2" type="primary">grxC_8</name>
    <name evidence="2" type="ORF">SDC9_153445</name>
</gene>